<reference evidence="2 3" key="1">
    <citation type="submission" date="2013-12" db="EMBL/GenBank/DDBJ databases">
        <title>Complete Genomes of Pseudomonas monteilii SB3078 and SB3101, two Benzene, Toluene and Ethylbenzene Degrading Bacteria used for Bioaugmentation.</title>
        <authorList>
            <person name="Dueholm M.S."/>
            <person name="Albertsen M."/>
            <person name="D'Imperio S."/>
            <person name="Tale V.P."/>
            <person name="Lewis D."/>
            <person name="Nilsen P.H."/>
            <person name="Nielsen J.L."/>
        </authorList>
    </citation>
    <scope>NUCLEOTIDE SEQUENCE [LARGE SCALE GENOMIC DNA]</scope>
    <source>
        <strain evidence="2 3">SB3101</strain>
    </source>
</reference>
<dbReference type="RefSeq" id="WP_024086993.1">
    <property type="nucleotide sequence ID" value="NC_023076.1"/>
</dbReference>
<organism evidence="2 3">
    <name type="scientific">Pseudomonas monteilii SB3101</name>
    <dbReference type="NCBI Taxonomy" id="1435058"/>
    <lineage>
        <taxon>Bacteria</taxon>
        <taxon>Pseudomonadati</taxon>
        <taxon>Pseudomonadota</taxon>
        <taxon>Gammaproteobacteria</taxon>
        <taxon>Pseudomonadales</taxon>
        <taxon>Pseudomonadaceae</taxon>
        <taxon>Pseudomonas</taxon>
    </lineage>
</organism>
<name>V9V849_9PSED</name>
<accession>V9V849</accession>
<dbReference type="AlphaFoldDB" id="V9V849"/>
<proteinExistence type="predicted"/>
<dbReference type="EMBL" id="CP006979">
    <property type="protein sequence ID" value="AHC91091.1"/>
    <property type="molecule type" value="Genomic_DNA"/>
</dbReference>
<evidence type="ECO:0000313" key="3">
    <source>
        <dbReference type="Proteomes" id="UP000018660"/>
    </source>
</evidence>
<dbReference type="HOGENOM" id="CLU_3065218_0_0_6"/>
<dbReference type="KEGG" id="pmot:X970_11095"/>
<feature type="region of interest" description="Disordered" evidence="1">
    <location>
        <begin position="1"/>
        <end position="24"/>
    </location>
</feature>
<protein>
    <submittedName>
        <fullName evidence="2">Uncharacterized protein</fullName>
    </submittedName>
</protein>
<sequence>MQSIPQEKIASAIAIGPNDSSGKPAWIRTEDGTILMSQQAVKDATVLSAKIKR</sequence>
<evidence type="ECO:0000256" key="1">
    <source>
        <dbReference type="SAM" id="MobiDB-lite"/>
    </source>
</evidence>
<evidence type="ECO:0000313" key="2">
    <source>
        <dbReference type="EMBL" id="AHC91091.1"/>
    </source>
</evidence>
<gene>
    <name evidence="2" type="ORF">X970_11095</name>
</gene>
<dbReference type="Proteomes" id="UP000018660">
    <property type="component" value="Chromosome"/>
</dbReference>